<accession>A0A9N7R444</accession>
<keyword evidence="4" id="KW-0472">Membrane</keyword>
<dbReference type="SUPFAM" id="SSF46946">
    <property type="entry name" value="S13-like H2TH domain"/>
    <property type="match status" value="1"/>
</dbReference>
<dbReference type="Gene3D" id="1.10.8.50">
    <property type="match status" value="1"/>
</dbReference>
<keyword evidence="6" id="KW-1185">Reference proteome</keyword>
<evidence type="ECO:0000313" key="6">
    <source>
        <dbReference type="Proteomes" id="UP001153555"/>
    </source>
</evidence>
<name>A0A9N7R444_STRHE</name>
<gene>
    <name evidence="5" type="ORF">SHERM_11828</name>
</gene>
<comment type="caution">
    <text evidence="5">The sequence shown here is derived from an EMBL/GenBank/DDBJ whole genome shotgun (WGS) entry which is preliminary data.</text>
</comment>
<sequence length="269" mass="29294">MAQSLSLASPLLPSVSLISNPIAKTPKTSLSFRRDTPLHKVGGLSIRCARVGGVEIPNNKRVEYSLQYIHGIGRTRSRQILNDLNFDNKLTKDLSEEELTILRGEVSKYMIEGDLTEFRSSRSWFRSSREATSHIMRFVVRNEEEAAAALVVARVLAPDTLTVKLDSEMAPNVAARVIEDLAVADNIFIIDVDQNTVAWSVAKAGAVVGAAAVLALEQLLGAAAVLAVFCVKAKESQNEKIKLIGSIVSSAVGLINIFSIFSEFRSRIN</sequence>
<feature type="transmembrane region" description="Helical" evidence="4">
    <location>
        <begin position="243"/>
        <end position="261"/>
    </location>
</feature>
<keyword evidence="4" id="KW-0812">Transmembrane</keyword>
<dbReference type="GO" id="GO:0006412">
    <property type="term" value="P:translation"/>
    <property type="evidence" value="ECO:0007669"/>
    <property type="project" value="InterPro"/>
</dbReference>
<dbReference type="GO" id="GO:0003735">
    <property type="term" value="F:structural constituent of ribosome"/>
    <property type="evidence" value="ECO:0007669"/>
    <property type="project" value="InterPro"/>
</dbReference>
<organism evidence="5 6">
    <name type="scientific">Striga hermonthica</name>
    <name type="common">Purple witchweed</name>
    <name type="synonym">Buchnera hermonthica</name>
    <dbReference type="NCBI Taxonomy" id="68872"/>
    <lineage>
        <taxon>Eukaryota</taxon>
        <taxon>Viridiplantae</taxon>
        <taxon>Streptophyta</taxon>
        <taxon>Embryophyta</taxon>
        <taxon>Tracheophyta</taxon>
        <taxon>Spermatophyta</taxon>
        <taxon>Magnoliopsida</taxon>
        <taxon>eudicotyledons</taxon>
        <taxon>Gunneridae</taxon>
        <taxon>Pentapetalae</taxon>
        <taxon>asterids</taxon>
        <taxon>lamiids</taxon>
        <taxon>Lamiales</taxon>
        <taxon>Orobanchaceae</taxon>
        <taxon>Buchnereae</taxon>
        <taxon>Striga</taxon>
    </lineage>
</organism>
<dbReference type="FunFam" id="1.10.8.50:FF:000001">
    <property type="entry name" value="30S ribosomal protein S13"/>
    <property type="match status" value="1"/>
</dbReference>
<evidence type="ECO:0000256" key="3">
    <source>
        <dbReference type="ARBA" id="ARBA00023274"/>
    </source>
</evidence>
<protein>
    <submittedName>
        <fullName evidence="5">30S ribosomal protein S13- chloroplastic</fullName>
    </submittedName>
</protein>
<evidence type="ECO:0000313" key="5">
    <source>
        <dbReference type="EMBL" id="CAA0809919.1"/>
    </source>
</evidence>
<dbReference type="GO" id="GO:0005739">
    <property type="term" value="C:mitochondrion"/>
    <property type="evidence" value="ECO:0007669"/>
    <property type="project" value="TreeGrafter"/>
</dbReference>
<dbReference type="PANTHER" id="PTHR10871">
    <property type="entry name" value="30S RIBOSOMAL PROTEIN S13/40S RIBOSOMAL PROTEIN S18"/>
    <property type="match status" value="1"/>
</dbReference>
<dbReference type="InterPro" id="IPR001892">
    <property type="entry name" value="Ribosomal_uS13"/>
</dbReference>
<proteinExistence type="inferred from homology"/>
<keyword evidence="3" id="KW-0687">Ribonucleoprotein</keyword>
<dbReference type="GO" id="GO:0015935">
    <property type="term" value="C:small ribosomal subunit"/>
    <property type="evidence" value="ECO:0007669"/>
    <property type="project" value="TreeGrafter"/>
</dbReference>
<dbReference type="AlphaFoldDB" id="A0A9N7R444"/>
<reference evidence="5" key="1">
    <citation type="submission" date="2019-12" db="EMBL/GenBank/DDBJ databases">
        <authorList>
            <person name="Scholes J."/>
        </authorList>
    </citation>
    <scope>NUCLEOTIDE SEQUENCE</scope>
</reference>
<dbReference type="PANTHER" id="PTHR10871:SF1">
    <property type="entry name" value="SMALL RIBOSOMAL SUBUNIT PROTEIN US13M"/>
    <property type="match status" value="1"/>
</dbReference>
<evidence type="ECO:0000256" key="4">
    <source>
        <dbReference type="SAM" id="Phobius"/>
    </source>
</evidence>
<dbReference type="OrthoDB" id="525520at2759"/>
<dbReference type="GO" id="GO:0003723">
    <property type="term" value="F:RNA binding"/>
    <property type="evidence" value="ECO:0007669"/>
    <property type="project" value="InterPro"/>
</dbReference>
<dbReference type="Pfam" id="PF00416">
    <property type="entry name" value="Ribosomal_S13"/>
    <property type="match status" value="1"/>
</dbReference>
<dbReference type="EMBL" id="CACSLK010004199">
    <property type="protein sequence ID" value="CAA0809919.1"/>
    <property type="molecule type" value="Genomic_DNA"/>
</dbReference>
<dbReference type="Proteomes" id="UP001153555">
    <property type="component" value="Unassembled WGS sequence"/>
</dbReference>
<keyword evidence="4" id="KW-1133">Transmembrane helix</keyword>
<evidence type="ECO:0000256" key="2">
    <source>
        <dbReference type="ARBA" id="ARBA00022980"/>
    </source>
</evidence>
<dbReference type="InterPro" id="IPR010979">
    <property type="entry name" value="Ribosomal_uS13-like_H2TH"/>
</dbReference>
<keyword evidence="2 5" id="KW-0689">Ribosomal protein</keyword>
<feature type="transmembrane region" description="Helical" evidence="4">
    <location>
        <begin position="204"/>
        <end position="231"/>
    </location>
</feature>
<comment type="similarity">
    <text evidence="1">Belongs to the universal ribosomal protein uS13 family.</text>
</comment>
<evidence type="ECO:0000256" key="1">
    <source>
        <dbReference type="ARBA" id="ARBA00008080"/>
    </source>
</evidence>
<dbReference type="PROSITE" id="PS50159">
    <property type="entry name" value="RIBOSOMAL_S13_2"/>
    <property type="match status" value="1"/>
</dbReference>